<keyword evidence="1" id="KW-1133">Transmembrane helix</keyword>
<comment type="caution">
    <text evidence="3">The sequence shown here is derived from an EMBL/GenBank/DDBJ whole genome shotgun (WGS) entry which is preliminary data.</text>
</comment>
<feature type="domain" description="FecR protein" evidence="2">
    <location>
        <begin position="113"/>
        <end position="208"/>
    </location>
</feature>
<dbReference type="Pfam" id="PF04773">
    <property type="entry name" value="FecR"/>
    <property type="match status" value="1"/>
</dbReference>
<dbReference type="PANTHER" id="PTHR30273">
    <property type="entry name" value="PERIPLASMIC SIGNAL SENSOR AND SIGMA FACTOR ACTIVATOR FECR-RELATED"/>
    <property type="match status" value="1"/>
</dbReference>
<dbReference type="Gene3D" id="2.60.120.1440">
    <property type="match status" value="1"/>
</dbReference>
<dbReference type="Proteomes" id="UP000278351">
    <property type="component" value="Unassembled WGS sequence"/>
</dbReference>
<dbReference type="RefSeq" id="WP_123845056.1">
    <property type="nucleotide sequence ID" value="NZ_RPDH01000001.1"/>
</dbReference>
<keyword evidence="4" id="KW-1185">Reference proteome</keyword>
<evidence type="ECO:0000259" key="2">
    <source>
        <dbReference type="Pfam" id="PF04773"/>
    </source>
</evidence>
<proteinExistence type="predicted"/>
<dbReference type="EMBL" id="RPDH01000001">
    <property type="protein sequence ID" value="RPE12545.1"/>
    <property type="molecule type" value="Genomic_DNA"/>
</dbReference>
<evidence type="ECO:0000256" key="1">
    <source>
        <dbReference type="SAM" id="Phobius"/>
    </source>
</evidence>
<feature type="transmembrane region" description="Helical" evidence="1">
    <location>
        <begin position="72"/>
        <end position="93"/>
    </location>
</feature>
<dbReference type="AlphaFoldDB" id="A0A3N4PYQ4"/>
<sequence length="324" mass="36505">MENHQLQKLIQKYRNGTATPAERFVVELWYQSLEEAPADEPTAISEAFISEVETRILSGTVRAAAAPKVRRLPWRWVAAAVLLPALIFTWYQWSKKEAVVQPAEFLAGPVIRTFKTGPMEQQRVVLPDSTVVVLNANTELRVLADYTRNARKVALQGEAFFDVRKDPLRPFVIEGGDLDIRVLGTSFNVQAYPAVKSTKVAVHTGMVRVSLKEKILSALKPGEELKFDRRTGGYNLGAVADNHGNSWMTGVVVLDQSSFQELSQTMYNMYGWRLVTGDAGLLKDRYNITFRKSIPGGEMLQQILRLTGKKYTVKKEDRSRIVLY</sequence>
<evidence type="ECO:0000313" key="3">
    <source>
        <dbReference type="EMBL" id="RPE12545.1"/>
    </source>
</evidence>
<accession>A0A3N4PYQ4</accession>
<dbReference type="InterPro" id="IPR012373">
    <property type="entry name" value="Ferrdict_sens_TM"/>
</dbReference>
<evidence type="ECO:0000313" key="4">
    <source>
        <dbReference type="Proteomes" id="UP000278351"/>
    </source>
</evidence>
<dbReference type="InterPro" id="IPR006860">
    <property type="entry name" value="FecR"/>
</dbReference>
<keyword evidence="1" id="KW-0812">Transmembrane</keyword>
<name>A0A3N4PYQ4_9BACT</name>
<keyword evidence="1" id="KW-0472">Membrane</keyword>
<dbReference type="GO" id="GO:0016989">
    <property type="term" value="F:sigma factor antagonist activity"/>
    <property type="evidence" value="ECO:0007669"/>
    <property type="project" value="TreeGrafter"/>
</dbReference>
<protein>
    <submittedName>
        <fullName evidence="3">DUF4974 domain-containing protein</fullName>
    </submittedName>
</protein>
<reference evidence="3 4" key="1">
    <citation type="submission" date="2018-11" db="EMBL/GenBank/DDBJ databases">
        <title>Chitinophaga lutea sp.nov., isolate from arsenic contaminated soil.</title>
        <authorList>
            <person name="Zong Y."/>
        </authorList>
    </citation>
    <scope>NUCLEOTIDE SEQUENCE [LARGE SCALE GENOMIC DNA]</scope>
    <source>
        <strain evidence="3 4">ZY74</strain>
    </source>
</reference>
<dbReference type="OrthoDB" id="1452822at2"/>
<organism evidence="3 4">
    <name type="scientific">Chitinophaga lutea</name>
    <dbReference type="NCBI Taxonomy" id="2488634"/>
    <lineage>
        <taxon>Bacteria</taxon>
        <taxon>Pseudomonadati</taxon>
        <taxon>Bacteroidota</taxon>
        <taxon>Chitinophagia</taxon>
        <taxon>Chitinophagales</taxon>
        <taxon>Chitinophagaceae</taxon>
        <taxon>Chitinophaga</taxon>
    </lineage>
</organism>
<dbReference type="PIRSF" id="PIRSF018266">
    <property type="entry name" value="FecR"/>
    <property type="match status" value="1"/>
</dbReference>
<dbReference type="PANTHER" id="PTHR30273:SF2">
    <property type="entry name" value="PROTEIN FECR"/>
    <property type="match status" value="1"/>
</dbReference>
<gene>
    <name evidence="3" type="ORF">EGT74_03045</name>
</gene>